<keyword evidence="1 3" id="KW-0378">Hydrolase</keyword>
<dbReference type="GO" id="GO:0016787">
    <property type="term" value="F:hydrolase activity"/>
    <property type="evidence" value="ECO:0007669"/>
    <property type="project" value="UniProtKB-KW"/>
</dbReference>
<feature type="domain" description="Alpha/beta hydrolase fold-3" evidence="2">
    <location>
        <begin position="122"/>
        <end position="322"/>
    </location>
</feature>
<accession>A0ABU7R8J0</accession>
<keyword evidence="4" id="KW-1185">Reference proteome</keyword>
<dbReference type="SUPFAM" id="SSF53474">
    <property type="entry name" value="alpha/beta-Hydrolases"/>
    <property type="match status" value="1"/>
</dbReference>
<evidence type="ECO:0000259" key="2">
    <source>
        <dbReference type="Pfam" id="PF07859"/>
    </source>
</evidence>
<dbReference type="PANTHER" id="PTHR48081">
    <property type="entry name" value="AB HYDROLASE SUPERFAMILY PROTEIN C4A8.06C"/>
    <property type="match status" value="1"/>
</dbReference>
<proteinExistence type="predicted"/>
<dbReference type="Pfam" id="PF07859">
    <property type="entry name" value="Abhydrolase_3"/>
    <property type="match status" value="1"/>
</dbReference>
<evidence type="ECO:0000256" key="1">
    <source>
        <dbReference type="ARBA" id="ARBA00022801"/>
    </source>
</evidence>
<gene>
    <name evidence="3" type="ORF">VXJ25_02655</name>
</gene>
<evidence type="ECO:0000313" key="4">
    <source>
        <dbReference type="Proteomes" id="UP001332931"/>
    </source>
</evidence>
<comment type="caution">
    <text evidence="3">The sequence shown here is derived from an EMBL/GenBank/DDBJ whole genome shotgun (WGS) entry which is preliminary data.</text>
</comment>
<dbReference type="RefSeq" id="WP_330957670.1">
    <property type="nucleotide sequence ID" value="NZ_JAZGJQ010000002.1"/>
</dbReference>
<evidence type="ECO:0000313" key="3">
    <source>
        <dbReference type="EMBL" id="MEE6146903.1"/>
    </source>
</evidence>
<organism evidence="3 4">
    <name type="scientific">Olsenella absiana</name>
    <dbReference type="NCBI Taxonomy" id="3115222"/>
    <lineage>
        <taxon>Bacteria</taxon>
        <taxon>Bacillati</taxon>
        <taxon>Actinomycetota</taxon>
        <taxon>Coriobacteriia</taxon>
        <taxon>Coriobacteriales</taxon>
        <taxon>Atopobiaceae</taxon>
        <taxon>Olsenella</taxon>
    </lineage>
</organism>
<reference evidence="3 4" key="1">
    <citation type="submission" date="2024-01" db="EMBL/GenBank/DDBJ databases">
        <title>Description of Olsenella sp. nov., isolated from pig feces.</title>
        <authorList>
            <person name="Chang Y.-H."/>
        </authorList>
    </citation>
    <scope>NUCLEOTIDE SEQUENCE [LARGE SCALE GENOMIC DNA]</scope>
    <source>
        <strain evidence="3 4">YH-ols2223</strain>
    </source>
</reference>
<dbReference type="InterPro" id="IPR029058">
    <property type="entry name" value="AB_hydrolase_fold"/>
</dbReference>
<dbReference type="Gene3D" id="3.40.50.1820">
    <property type="entry name" value="alpha/beta hydrolase"/>
    <property type="match status" value="1"/>
</dbReference>
<protein>
    <submittedName>
        <fullName evidence="3">Alpha/beta hydrolase</fullName>
    </submittedName>
</protein>
<sequence length="388" mass="44266">MAARNFEKTAHKKGLIVEPDRILDLNDPKWAHPEGAELWYVDPELNASSIAMYDPCISDEDKLKLGNERQKAYFDQFWAAEHTCDIKEYYVPGCPEEPETQAQVLVYTPKNARPRKNRAMFYVIGGGIYAINPNSYPIEELCEKHKCIGVAVIYRLSWQAKYPAAINDLHAGYAWMIEHADELKIHPNKVVLSGSSSGGHLALSTAFRLKRYGYSPRGIVTVSAQTDDIEKEGDGWYTGIWDSVEQHDGLMQYLGRNFNSVRVGPEAMPNHATVEDCIGFPPTFMHQSEMDPDILHNLEFYSKLIKAHCFTELHVYGGAIHNNSVWATVKACGERTEYSDMVGKLYDDEIEYCYKYDLRRPWVLEDYKKRLCERYGLEPKAGTEAEEA</sequence>
<dbReference type="EMBL" id="JAZGJQ010000002">
    <property type="protein sequence ID" value="MEE6146903.1"/>
    <property type="molecule type" value="Genomic_DNA"/>
</dbReference>
<dbReference type="Proteomes" id="UP001332931">
    <property type="component" value="Unassembled WGS sequence"/>
</dbReference>
<dbReference type="PANTHER" id="PTHR48081:SF8">
    <property type="entry name" value="ALPHA_BETA HYDROLASE FOLD-3 DOMAIN-CONTAINING PROTEIN-RELATED"/>
    <property type="match status" value="1"/>
</dbReference>
<name>A0ABU7R8J0_9ACTN</name>
<dbReference type="InterPro" id="IPR050300">
    <property type="entry name" value="GDXG_lipolytic_enzyme"/>
</dbReference>
<dbReference type="InterPro" id="IPR013094">
    <property type="entry name" value="AB_hydrolase_3"/>
</dbReference>